<evidence type="ECO:0000313" key="20">
    <source>
        <dbReference type="EMBL" id="CCO18633.1"/>
    </source>
</evidence>
<keyword evidence="10" id="KW-0092">Biotin</keyword>
<feature type="domain" description="Biotin carboxylation" evidence="17">
    <location>
        <begin position="18"/>
        <end position="518"/>
    </location>
</feature>
<dbReference type="Pfam" id="PF21385">
    <property type="entry name" value="ACCA_BT"/>
    <property type="match status" value="1"/>
</dbReference>
<evidence type="ECO:0000256" key="4">
    <source>
        <dbReference type="ARBA" id="ARBA00022598"/>
    </source>
</evidence>
<gene>
    <name evidence="20" type="ordered locus">Bathy11g03860</name>
</gene>
<dbReference type="PROSITE" id="PS50989">
    <property type="entry name" value="COA_CT_CTER"/>
    <property type="match status" value="1"/>
</dbReference>
<dbReference type="Pfam" id="PF02786">
    <property type="entry name" value="CPSase_L_D2"/>
    <property type="match status" value="1"/>
</dbReference>
<dbReference type="PROSITE" id="PS50975">
    <property type="entry name" value="ATP_GRASP"/>
    <property type="match status" value="1"/>
</dbReference>
<dbReference type="InterPro" id="IPR005482">
    <property type="entry name" value="Biotin_COase_C"/>
</dbReference>
<dbReference type="InterPro" id="IPR013537">
    <property type="entry name" value="AcCoA_COase_cen"/>
</dbReference>
<dbReference type="PROSITE" id="PS50979">
    <property type="entry name" value="BC"/>
    <property type="match status" value="1"/>
</dbReference>
<evidence type="ECO:0000259" key="19">
    <source>
        <dbReference type="PROSITE" id="PS50989"/>
    </source>
</evidence>
<dbReference type="InterPro" id="IPR049076">
    <property type="entry name" value="ACCA"/>
</dbReference>
<evidence type="ECO:0000256" key="15">
    <source>
        <dbReference type="SAM" id="MobiDB-lite"/>
    </source>
</evidence>
<evidence type="ECO:0000256" key="8">
    <source>
        <dbReference type="ARBA" id="ARBA00023098"/>
    </source>
</evidence>
<dbReference type="Pfam" id="PF00289">
    <property type="entry name" value="Biotin_carb_N"/>
    <property type="match status" value="1"/>
</dbReference>
<evidence type="ECO:0000259" key="17">
    <source>
        <dbReference type="PROSITE" id="PS50979"/>
    </source>
</evidence>
<feature type="region of interest" description="Disordered" evidence="15">
    <location>
        <begin position="1052"/>
        <end position="1077"/>
    </location>
</feature>
<dbReference type="KEGG" id="bpg:Bathy11g03860"/>
<dbReference type="Pfam" id="PF00364">
    <property type="entry name" value="Biotin_lipoyl"/>
    <property type="match status" value="1"/>
</dbReference>
<dbReference type="SMART" id="SM00878">
    <property type="entry name" value="Biotin_carb_C"/>
    <property type="match status" value="1"/>
</dbReference>
<dbReference type="InterPro" id="IPR000089">
    <property type="entry name" value="Biotin_lipoyl"/>
</dbReference>
<evidence type="ECO:0000256" key="14">
    <source>
        <dbReference type="PROSITE-ProRule" id="PRU00409"/>
    </source>
</evidence>
<comment type="catalytic activity">
    <reaction evidence="13">
        <text>N(6)-biotinyl-L-lysyl-[protein] + hydrogencarbonate + ATP = N(6)-carboxybiotinyl-L-lysyl-[protein] + ADP + phosphate + H(+)</text>
        <dbReference type="Rhea" id="RHEA:13501"/>
        <dbReference type="Rhea" id="RHEA-COMP:10505"/>
        <dbReference type="Rhea" id="RHEA-COMP:10506"/>
        <dbReference type="ChEBI" id="CHEBI:15378"/>
        <dbReference type="ChEBI" id="CHEBI:17544"/>
        <dbReference type="ChEBI" id="CHEBI:30616"/>
        <dbReference type="ChEBI" id="CHEBI:43474"/>
        <dbReference type="ChEBI" id="CHEBI:83144"/>
        <dbReference type="ChEBI" id="CHEBI:83145"/>
        <dbReference type="ChEBI" id="CHEBI:456216"/>
        <dbReference type="EC" id="6.3.4.14"/>
    </reaction>
</comment>
<dbReference type="GO" id="GO:0003989">
    <property type="term" value="F:acetyl-CoA carboxylase activity"/>
    <property type="evidence" value="ECO:0007669"/>
    <property type="project" value="UniProtKB-EC"/>
</dbReference>
<dbReference type="GO" id="GO:2001295">
    <property type="term" value="P:malonyl-CoA biosynthetic process"/>
    <property type="evidence" value="ECO:0007669"/>
    <property type="project" value="UniProtKB-UniPathway"/>
</dbReference>
<protein>
    <submittedName>
        <fullName evidence="20">Acetyl-CoA carboxylase</fullName>
    </submittedName>
</protein>
<dbReference type="InterPro" id="IPR005479">
    <property type="entry name" value="CPAse_ATP-bd"/>
</dbReference>
<feature type="region of interest" description="Disordered" evidence="15">
    <location>
        <begin position="1013"/>
        <end position="1034"/>
    </location>
</feature>
<dbReference type="SUPFAM" id="SSF51246">
    <property type="entry name" value="Rudiment single hybrid motif"/>
    <property type="match status" value="1"/>
</dbReference>
<dbReference type="EMBL" id="FO082268">
    <property type="protein sequence ID" value="CCO18633.1"/>
    <property type="molecule type" value="Genomic_DNA"/>
</dbReference>
<keyword evidence="9" id="KW-0275">Fatty acid biosynthesis</keyword>
<proteinExistence type="predicted"/>
<keyword evidence="4" id="KW-0436">Ligase</keyword>
<evidence type="ECO:0000256" key="7">
    <source>
        <dbReference type="ARBA" id="ARBA00022840"/>
    </source>
</evidence>
<dbReference type="InterPro" id="IPR011053">
    <property type="entry name" value="Single_hybrid_motif"/>
</dbReference>
<comment type="catalytic activity">
    <reaction evidence="12">
        <text>hydrogencarbonate + acetyl-CoA + ATP = malonyl-CoA + ADP + phosphate + H(+)</text>
        <dbReference type="Rhea" id="RHEA:11308"/>
        <dbReference type="ChEBI" id="CHEBI:15378"/>
        <dbReference type="ChEBI" id="CHEBI:17544"/>
        <dbReference type="ChEBI" id="CHEBI:30616"/>
        <dbReference type="ChEBI" id="CHEBI:43474"/>
        <dbReference type="ChEBI" id="CHEBI:57288"/>
        <dbReference type="ChEBI" id="CHEBI:57384"/>
        <dbReference type="ChEBI" id="CHEBI:456216"/>
        <dbReference type="EC" id="6.4.1.2"/>
    </reaction>
</comment>
<evidence type="ECO:0000256" key="10">
    <source>
        <dbReference type="ARBA" id="ARBA00023267"/>
    </source>
</evidence>
<evidence type="ECO:0000256" key="9">
    <source>
        <dbReference type="ARBA" id="ARBA00023160"/>
    </source>
</evidence>
<reference evidence="20 21" key="1">
    <citation type="submission" date="2011-10" db="EMBL/GenBank/DDBJ databases">
        <authorList>
            <person name="Genoscope - CEA"/>
        </authorList>
    </citation>
    <scope>NUCLEOTIDE SEQUENCE [LARGE SCALE GENOMIC DNA]</scope>
    <source>
        <strain evidence="20 21">RCC 1105</strain>
    </source>
</reference>
<dbReference type="Pfam" id="PF02785">
    <property type="entry name" value="Biotin_carb_C"/>
    <property type="match status" value="1"/>
</dbReference>
<keyword evidence="7 14" id="KW-0067">ATP-binding</keyword>
<dbReference type="Gene3D" id="3.30.1490.20">
    <property type="entry name" value="ATP-grasp fold, A domain"/>
    <property type="match status" value="1"/>
</dbReference>
<dbReference type="UniPathway" id="UPA00655">
    <property type="reaction ID" value="UER00711"/>
</dbReference>
<dbReference type="GeneID" id="19013065"/>
<name>K8FAJ3_9CHLO</name>
<feature type="compositionally biased region" description="Polar residues" evidence="15">
    <location>
        <begin position="1065"/>
        <end position="1077"/>
    </location>
</feature>
<dbReference type="InterPro" id="IPR011054">
    <property type="entry name" value="Rudment_hybrid_motif"/>
</dbReference>
<dbReference type="SUPFAM" id="SSF56059">
    <property type="entry name" value="Glutathione synthetase ATP-binding domain-like"/>
    <property type="match status" value="1"/>
</dbReference>
<accession>K8FAJ3</accession>
<dbReference type="InterPro" id="IPR013815">
    <property type="entry name" value="ATP_grasp_subdomain_1"/>
</dbReference>
<dbReference type="CDD" id="cd06850">
    <property type="entry name" value="biotinyl_domain"/>
    <property type="match status" value="1"/>
</dbReference>
<dbReference type="Gene3D" id="3.90.226.10">
    <property type="entry name" value="2-enoyl-CoA Hydratase, Chain A, domain 1"/>
    <property type="match status" value="2"/>
</dbReference>
<dbReference type="PROSITE" id="PS00867">
    <property type="entry name" value="CPSASE_2"/>
    <property type="match status" value="1"/>
</dbReference>
<dbReference type="FunFam" id="3.30.1490.20:FF:000003">
    <property type="entry name" value="acetyl-CoA carboxylase isoform X1"/>
    <property type="match status" value="1"/>
</dbReference>
<evidence type="ECO:0000256" key="2">
    <source>
        <dbReference type="ARBA" id="ARBA00004956"/>
    </source>
</evidence>
<dbReference type="PANTHER" id="PTHR45728:SF3">
    <property type="entry name" value="ACETYL-COA CARBOXYLASE"/>
    <property type="match status" value="1"/>
</dbReference>
<dbReference type="GO" id="GO:0004075">
    <property type="term" value="F:biotin carboxylase activity"/>
    <property type="evidence" value="ECO:0007669"/>
    <property type="project" value="UniProtKB-EC"/>
</dbReference>
<dbReference type="FunFam" id="2.40.50.100:FF:000005">
    <property type="entry name" value="Acetyl-CoA carboxylase 1"/>
    <property type="match status" value="1"/>
</dbReference>
<dbReference type="InterPro" id="IPR011764">
    <property type="entry name" value="Biotin_carboxylation_dom"/>
</dbReference>
<evidence type="ECO:0000256" key="3">
    <source>
        <dbReference type="ARBA" id="ARBA00022516"/>
    </source>
</evidence>
<dbReference type="PANTHER" id="PTHR45728">
    <property type="entry name" value="ACETYL-COA CARBOXYLASE, ISOFORM A"/>
    <property type="match status" value="1"/>
</dbReference>
<feature type="region of interest" description="Disordered" evidence="15">
    <location>
        <begin position="1357"/>
        <end position="1378"/>
    </location>
</feature>
<evidence type="ECO:0000256" key="5">
    <source>
        <dbReference type="ARBA" id="ARBA00022741"/>
    </source>
</evidence>
<dbReference type="InterPro" id="IPR034733">
    <property type="entry name" value="AcCoA_carboxyl_beta"/>
</dbReference>
<dbReference type="Gene3D" id="3.30.470.20">
    <property type="entry name" value="ATP-grasp fold, B domain"/>
    <property type="match status" value="1"/>
</dbReference>
<dbReference type="Gene3D" id="2.40.50.100">
    <property type="match status" value="1"/>
</dbReference>
<dbReference type="Proteomes" id="UP000198341">
    <property type="component" value="Chromosome 11"/>
</dbReference>
<keyword evidence="11" id="KW-0511">Multifunctional enzyme</keyword>
<dbReference type="OrthoDB" id="14612at2759"/>
<dbReference type="InterPro" id="IPR001882">
    <property type="entry name" value="Biotin_BS"/>
</dbReference>
<keyword evidence="6" id="KW-0276">Fatty acid metabolism</keyword>
<dbReference type="Pfam" id="PF08326">
    <property type="entry name" value="ACC_central"/>
    <property type="match status" value="2"/>
</dbReference>
<comment type="pathway">
    <text evidence="2">Lipid metabolism; malonyl-CoA biosynthesis; malonyl-CoA from acetyl-CoA: step 1/1.</text>
</comment>
<dbReference type="PROSITE" id="PS00866">
    <property type="entry name" value="CPSASE_1"/>
    <property type="match status" value="1"/>
</dbReference>
<keyword evidence="5 14" id="KW-0547">Nucleotide-binding</keyword>
<dbReference type="InterPro" id="IPR049074">
    <property type="entry name" value="ACCA_BT"/>
</dbReference>
<dbReference type="Gene3D" id="3.90.1770.10">
    <property type="entry name" value="PreATP-grasp domain"/>
    <property type="match status" value="1"/>
</dbReference>
<evidence type="ECO:0000256" key="1">
    <source>
        <dbReference type="ARBA" id="ARBA00001953"/>
    </source>
</evidence>
<dbReference type="InterPro" id="IPR016185">
    <property type="entry name" value="PreATP-grasp_dom_sf"/>
</dbReference>
<dbReference type="InterPro" id="IPR011762">
    <property type="entry name" value="COA_CT_N"/>
</dbReference>
<dbReference type="SUPFAM" id="SSF51230">
    <property type="entry name" value="Single hybrid motif"/>
    <property type="match status" value="1"/>
</dbReference>
<evidence type="ECO:0000313" key="21">
    <source>
        <dbReference type="Proteomes" id="UP000198341"/>
    </source>
</evidence>
<evidence type="ECO:0000259" key="18">
    <source>
        <dbReference type="PROSITE" id="PS50980"/>
    </source>
</evidence>
<organism evidence="20 21">
    <name type="scientific">Bathycoccus prasinos</name>
    <dbReference type="NCBI Taxonomy" id="41875"/>
    <lineage>
        <taxon>Eukaryota</taxon>
        <taxon>Viridiplantae</taxon>
        <taxon>Chlorophyta</taxon>
        <taxon>Mamiellophyceae</taxon>
        <taxon>Mamiellales</taxon>
        <taxon>Bathycoccaceae</taxon>
        <taxon>Bathycoccus</taxon>
    </lineage>
</organism>
<evidence type="ECO:0000259" key="16">
    <source>
        <dbReference type="PROSITE" id="PS50975"/>
    </source>
</evidence>
<dbReference type="Gene3D" id="2.40.460.10">
    <property type="entry name" value="Biotin dependent carboxylase carboxyltransferase"/>
    <property type="match status" value="1"/>
</dbReference>
<keyword evidence="3" id="KW-0444">Lipid biosynthesis</keyword>
<dbReference type="PROSITE" id="PS50980">
    <property type="entry name" value="COA_CT_NTER"/>
    <property type="match status" value="1"/>
</dbReference>
<keyword evidence="8" id="KW-0443">Lipid metabolism</keyword>
<dbReference type="SUPFAM" id="SSF52096">
    <property type="entry name" value="ClpP/crotonase"/>
    <property type="match status" value="2"/>
</dbReference>
<dbReference type="RefSeq" id="XP_007510288.1">
    <property type="nucleotide sequence ID" value="XM_007510226.1"/>
</dbReference>
<feature type="domain" description="ATP-grasp" evidence="16">
    <location>
        <begin position="172"/>
        <end position="365"/>
    </location>
</feature>
<evidence type="ECO:0000256" key="6">
    <source>
        <dbReference type="ARBA" id="ARBA00022832"/>
    </source>
</evidence>
<dbReference type="GO" id="GO:0046872">
    <property type="term" value="F:metal ion binding"/>
    <property type="evidence" value="ECO:0007669"/>
    <property type="project" value="InterPro"/>
</dbReference>
<dbReference type="Pfam" id="PF01039">
    <property type="entry name" value="Carboxyl_trans"/>
    <property type="match status" value="1"/>
</dbReference>
<dbReference type="InterPro" id="IPR029045">
    <property type="entry name" value="ClpP/crotonase-like_dom_sf"/>
</dbReference>
<feature type="domain" description="CoA carboxyltransferase N-terminal" evidence="18">
    <location>
        <begin position="1514"/>
        <end position="1832"/>
    </location>
</feature>
<dbReference type="GO" id="GO:0005524">
    <property type="term" value="F:ATP binding"/>
    <property type="evidence" value="ECO:0007669"/>
    <property type="project" value="UniProtKB-UniRule"/>
</dbReference>
<dbReference type="eggNOG" id="KOG0368">
    <property type="taxonomic scope" value="Eukaryota"/>
</dbReference>
<evidence type="ECO:0000256" key="12">
    <source>
        <dbReference type="ARBA" id="ARBA00048065"/>
    </source>
</evidence>
<dbReference type="Gene3D" id="3.40.50.20">
    <property type="match status" value="1"/>
</dbReference>
<evidence type="ECO:0000256" key="13">
    <source>
        <dbReference type="ARBA" id="ARBA00048600"/>
    </source>
</evidence>
<dbReference type="GO" id="GO:0006633">
    <property type="term" value="P:fatty acid biosynthetic process"/>
    <property type="evidence" value="ECO:0007669"/>
    <property type="project" value="UniProtKB-KW"/>
</dbReference>
<sequence>MSSAEFENYVFSRGGNRLIRTVLIASNGLGATKAIRSLRSWAYETFKSHDVLHLVCMATEDDLRTNAEYIRLADEYIIVEGGSNVHNFANVDLIVKIARRCGADAVWPGWGHASENPKLPEGLSHHNIAFLGPPSSAMDAVGDKICANILAQSCGVDVIPWSGSGLTLNNADDTDCSIPEDLLAKATVRDVEKAERVINESIGYPVMIKASEGGGGKGIRMVRNDAELRASFQQVQQEVPMSPIFIQKLSQNSRHLEVQMVADQYGQAIALYGRDCSVQRRHQKIIEEGPITVAPRKLCEELERGAVRLAKKVGYAGVGTVEYLFNCITGAYSFLEVNPRLQVEHPVTETITGVNIPAVQLQIAMGIPLHKIPHIRRFFAQSDVMGVSSIDFDTAKPIQPIGHCVAGRITAEDPDSGFKPTSGAIHELHFRTMPGVNGNFSIGSGGGGVHQFADSQFGHIFAHRETREEASTALVQTLSEFSVRGQIHCNVKYLMTLLEKDDFRANVHDTAWLDGLIAIGDRAPELPDHVVIACGAVLKASAESKKLEEQVAQCLRRGVPPELWMANLSEHSFELIYNDIKYSLKVCMGSKSSFCIYINDQMLAAESLQLFDGGLKIILNNRSHTVYPEESKVGMKIHIDGYSCFFPEDFDATKLCANTTGKLLKFLVPNGGSCKVNEPYCEIEVMKTVMPLISTTSGIVSHVAQIGSQLEPGDVLCAVVVDDPSSMKLTKPFKGVFPVSKPRKFTVSAAGSHLDKFSRNSAAMIQLLQGYHFDGDPLRELFEVLGTIELVLEDFKEARDAIASRLDEKTIKDLHLIACDIETSQSSPSESARYTNTVASAVQNVRKIIQENDTTFASLSKFCDRHEGGLHSSKARVLTGYMEMFLDIEETFSSCASFEDAIMLLRESHRDDIFTVTQYAHAHAKLERRSELIVTILDYVADNGFMDIHACHSAVHRCMNLVGHRHEKLSQRAREIIVKKQEVSRQSRREKIAAERSRVRREESFASFTQLSLNESFDTPGGGGHSRSNSRGLRSAGSLYGSEVDLQSVVSEDDSSLSYTGGGESTPTNNTPSGSQTFARNVGRIYLDKQNTLSRLESYDDISEIENTHLQYNWDSLFDGVSETARFDAIEALFSSTGVDLKKIAGADPEPCRTEMTVTSVKLNGSDSIVLFAPSLGQAVAALPEASDLSPRELAFVISYPRLVGRDEKEVRAAAAAFVTGQNLAGAFTSTITKVSVTLLSLDARPHHFAFKRSGTAASGADGFDEMYAANGFWPHVASHMEVDRLDPFEKIECVGKLNSRTRQRNPNFVTPSDYSIGVFLAEETPKKPGHKQPQRDRRVFLRAAVYDKDLLLVNFSPNPTPRPSRTSYSDSGISAEETPFLPPEDSVLADVLGSLELAVGSHRTAWNHVFIHLVGADDKLDLPHVESAIDSFVNLAFADLKRLKVVCVEVRVGDSGSVVALNTSGLKFKIQTSLDRGVPEAHPLLNVTQRKRMVAQNLSSTYVYDFPEIFANVLHEEGGCISSIVELALQGGSYSGGVLGNNGPTSPRSSIGSILEILPGQKRKLVPANRPAGHNDCGMVCWKLTLNTKEYPDGRDIILVSNDITHMSGSLSPPEDAVYRAAMDLAVELAIPCVYVSANSGARIGLDEAVKAAFQVCWIDEKDPRKGFKYIYLSEDDYEMLGANGRVKGTRLLENNEVRYALTDICGGQGVECLQGSGEIASATSRAYQSTVTIAYVTARSVGIGAYCSRLCQRVVQHQEAPLILTGASALNKVLGRDVYTSNAQIGGPKVMGSNGVSHMVVPDDVQGVKAVLNWLSYVPASIGGALSYYLDNDADAFESGGDSIHRTLRFDPAATKSPYDPREILRDFFDTNSFTEVMQDWGRTVVTGRARLGGLPIGCVAVETRMVNKTIPADPAFPGAQIGEETQAGQVWFPDSAFKTAQAIGDMNREGLPLIIFANWRGFAGGLRDMYGEVLKYGACIVDALREFKQPIFVYIPRGGELRGGAWVVIDSSINPEQMEFYASDGAKGGVLEPEGIVDIKFRKDDLVKTMRRTVKSLEHNSHLQKQLTPTMKQLAVHFAALHDTPGVMLHKRAIKAVVEWETSREFFSLRLRRRVCEERIKKYLRERAKREIAPEEMRSYLSELEHVIDGIVEAKIGSVEPEKVTSVIEFAMQL</sequence>
<dbReference type="InterPro" id="IPR005481">
    <property type="entry name" value="BC-like_N"/>
</dbReference>
<dbReference type="SUPFAM" id="SSF52440">
    <property type="entry name" value="PreATP-grasp domain"/>
    <property type="match status" value="1"/>
</dbReference>
<dbReference type="InterPro" id="IPR011763">
    <property type="entry name" value="COA_CT_C"/>
</dbReference>
<comment type="cofactor">
    <cofactor evidence="1">
        <name>biotin</name>
        <dbReference type="ChEBI" id="CHEBI:57586"/>
    </cofactor>
</comment>
<keyword evidence="21" id="KW-1185">Reference proteome</keyword>
<dbReference type="InterPro" id="IPR011761">
    <property type="entry name" value="ATP-grasp"/>
</dbReference>
<feature type="domain" description="CoA carboxyltransferase C-terminal" evidence="19">
    <location>
        <begin position="1842"/>
        <end position="2129"/>
    </location>
</feature>
<evidence type="ECO:0000256" key="11">
    <source>
        <dbReference type="ARBA" id="ARBA00023268"/>
    </source>
</evidence>
<dbReference type="STRING" id="41875.K8FAJ3"/>
<dbReference type="PROSITE" id="PS00188">
    <property type="entry name" value="BIOTIN"/>
    <property type="match status" value="1"/>
</dbReference>